<protein>
    <submittedName>
        <fullName evidence="1">Uncharacterized protein</fullName>
    </submittedName>
</protein>
<comment type="caution">
    <text evidence="1">The sequence shown here is derived from an EMBL/GenBank/DDBJ whole genome shotgun (WGS) entry which is preliminary data.</text>
</comment>
<evidence type="ECO:0000313" key="1">
    <source>
        <dbReference type="EMBL" id="KAK8601409.1"/>
    </source>
</evidence>
<sequence>MEGVKRRPIRVKGVDHYQHQEKPEVTVAQTNGPRKTRLLILGAVFERPVPSIALDNPRVTKKGKNATGSYEGVEIVADRAMEEQQMDSGTMDGVD</sequence>
<keyword evidence="2" id="KW-1185">Reference proteome</keyword>
<reference evidence="1 2" key="1">
    <citation type="journal article" date="2024" name="G3 (Bethesda)">
        <title>Genome assembly of Hibiscus sabdariffa L. provides insights into metabolisms of medicinal natural products.</title>
        <authorList>
            <person name="Kim T."/>
        </authorList>
    </citation>
    <scope>NUCLEOTIDE SEQUENCE [LARGE SCALE GENOMIC DNA]</scope>
    <source>
        <strain evidence="1">TK-2024</strain>
        <tissue evidence="1">Old leaves</tissue>
    </source>
</reference>
<dbReference type="EMBL" id="JBBPBM010000001">
    <property type="protein sequence ID" value="KAK8601409.1"/>
    <property type="molecule type" value="Genomic_DNA"/>
</dbReference>
<name>A0ABR2GER4_9ROSI</name>
<proteinExistence type="predicted"/>
<evidence type="ECO:0000313" key="2">
    <source>
        <dbReference type="Proteomes" id="UP001472677"/>
    </source>
</evidence>
<accession>A0ABR2GER4</accession>
<organism evidence="1 2">
    <name type="scientific">Hibiscus sabdariffa</name>
    <name type="common">roselle</name>
    <dbReference type="NCBI Taxonomy" id="183260"/>
    <lineage>
        <taxon>Eukaryota</taxon>
        <taxon>Viridiplantae</taxon>
        <taxon>Streptophyta</taxon>
        <taxon>Embryophyta</taxon>
        <taxon>Tracheophyta</taxon>
        <taxon>Spermatophyta</taxon>
        <taxon>Magnoliopsida</taxon>
        <taxon>eudicotyledons</taxon>
        <taxon>Gunneridae</taxon>
        <taxon>Pentapetalae</taxon>
        <taxon>rosids</taxon>
        <taxon>malvids</taxon>
        <taxon>Malvales</taxon>
        <taxon>Malvaceae</taxon>
        <taxon>Malvoideae</taxon>
        <taxon>Hibiscus</taxon>
    </lineage>
</organism>
<gene>
    <name evidence="1" type="ORF">V6N12_051244</name>
</gene>
<dbReference type="Proteomes" id="UP001472677">
    <property type="component" value="Unassembled WGS sequence"/>
</dbReference>